<reference evidence="1" key="1">
    <citation type="submission" date="2020-04" db="EMBL/GenBank/DDBJ databases">
        <authorList>
            <person name="Chiriac C."/>
            <person name="Salcher M."/>
            <person name="Ghai R."/>
            <person name="Kavagutti S V."/>
        </authorList>
    </citation>
    <scope>NUCLEOTIDE SEQUENCE</scope>
</reference>
<protein>
    <submittedName>
        <fullName evidence="1">Uncharacterized protein</fullName>
    </submittedName>
</protein>
<evidence type="ECO:0000313" key="1">
    <source>
        <dbReference type="EMBL" id="CAB4142917.1"/>
    </source>
</evidence>
<sequence length="81" mass="8338">MARASKLLNDPDIAALVASEVAKALAARDKADKAARRGIIKTMRETTKAHASDAKQAGNKDAAMRLHGLGGDLLGALGGDE</sequence>
<accession>A0A6J5MB21</accession>
<organism evidence="1">
    <name type="scientific">uncultured Caudovirales phage</name>
    <dbReference type="NCBI Taxonomy" id="2100421"/>
    <lineage>
        <taxon>Viruses</taxon>
        <taxon>Duplodnaviria</taxon>
        <taxon>Heunggongvirae</taxon>
        <taxon>Uroviricota</taxon>
        <taxon>Caudoviricetes</taxon>
        <taxon>Peduoviridae</taxon>
        <taxon>Maltschvirus</taxon>
        <taxon>Maltschvirus maltsch</taxon>
    </lineage>
</organism>
<evidence type="ECO:0000313" key="2">
    <source>
        <dbReference type="EMBL" id="CAB4211760.1"/>
    </source>
</evidence>
<name>A0A6J5MB21_9CAUD</name>
<gene>
    <name evidence="2" type="ORF">UFOVP1414_15</name>
    <name evidence="1" type="ORF">UFOVP442_62</name>
</gene>
<dbReference type="EMBL" id="LR796419">
    <property type="protein sequence ID" value="CAB4142917.1"/>
    <property type="molecule type" value="Genomic_DNA"/>
</dbReference>
<proteinExistence type="predicted"/>
<dbReference type="EMBL" id="LR797380">
    <property type="protein sequence ID" value="CAB4211760.1"/>
    <property type="molecule type" value="Genomic_DNA"/>
</dbReference>